<reference evidence="5" key="1">
    <citation type="submission" date="2022-10" db="EMBL/GenBank/DDBJ databases">
        <title>Culturing micro-colonial fungi from biological soil crusts in the Mojave desert and describing Neophaeococcomyces mojavensis, and introducing the new genera and species Taxawa tesnikishii.</title>
        <authorList>
            <person name="Kurbessoian T."/>
            <person name="Stajich J.E."/>
        </authorList>
    </citation>
    <scope>NUCLEOTIDE SEQUENCE</scope>
    <source>
        <strain evidence="5">TK_41</strain>
    </source>
</reference>
<feature type="compositionally biased region" description="Polar residues" evidence="3">
    <location>
        <begin position="590"/>
        <end position="601"/>
    </location>
</feature>
<dbReference type="GO" id="GO:0008270">
    <property type="term" value="F:zinc ion binding"/>
    <property type="evidence" value="ECO:0007669"/>
    <property type="project" value="InterPro"/>
</dbReference>
<dbReference type="PANTHER" id="PTHR31001">
    <property type="entry name" value="UNCHARACTERIZED TRANSCRIPTIONAL REGULATORY PROTEIN"/>
    <property type="match status" value="1"/>
</dbReference>
<evidence type="ECO:0000256" key="2">
    <source>
        <dbReference type="ARBA" id="ARBA00023242"/>
    </source>
</evidence>
<feature type="domain" description="Xylanolytic transcriptional activator regulatory" evidence="4">
    <location>
        <begin position="315"/>
        <end position="389"/>
    </location>
</feature>
<feature type="region of interest" description="Disordered" evidence="3">
    <location>
        <begin position="73"/>
        <end position="119"/>
    </location>
</feature>
<dbReference type="Pfam" id="PF04082">
    <property type="entry name" value="Fungal_trans"/>
    <property type="match status" value="1"/>
</dbReference>
<dbReference type="AlphaFoldDB" id="A0AA39CNA8"/>
<comment type="subcellular location">
    <subcellularLocation>
        <location evidence="1">Nucleus</location>
    </subcellularLocation>
</comment>
<dbReference type="Proteomes" id="UP001172673">
    <property type="component" value="Unassembled WGS sequence"/>
</dbReference>
<organism evidence="5 6">
    <name type="scientific">Cladophialophora chaetospira</name>
    <dbReference type="NCBI Taxonomy" id="386627"/>
    <lineage>
        <taxon>Eukaryota</taxon>
        <taxon>Fungi</taxon>
        <taxon>Dikarya</taxon>
        <taxon>Ascomycota</taxon>
        <taxon>Pezizomycotina</taxon>
        <taxon>Eurotiomycetes</taxon>
        <taxon>Chaetothyriomycetidae</taxon>
        <taxon>Chaetothyriales</taxon>
        <taxon>Herpotrichiellaceae</taxon>
        <taxon>Cladophialophora</taxon>
    </lineage>
</organism>
<feature type="region of interest" description="Disordered" evidence="3">
    <location>
        <begin position="650"/>
        <end position="672"/>
    </location>
</feature>
<accession>A0AA39CNA8</accession>
<name>A0AA39CNA8_9EURO</name>
<keyword evidence="2" id="KW-0539">Nucleus</keyword>
<dbReference type="GO" id="GO:0006351">
    <property type="term" value="P:DNA-templated transcription"/>
    <property type="evidence" value="ECO:0007669"/>
    <property type="project" value="InterPro"/>
</dbReference>
<sequence length="725" mass="80891">MPDISQYQNVFRVAKSNGSKRSHGPKRKHQSHGGQAVEQDGGLEDNDNVSKAQARLQKLEDMVTMLMQSNQGSAIVGGQPTPPPTDGNDQSTTVSVLSGAPASYSSVETSLSTPDLPSNGHLDVTGAETKYLGATHWAAILENIKEIQDCLAPDNVTGTDVDLSTDFDRPDEILLNAKPLTLGDVWESLPPRPVADRLLSAHFSAKYLHIAFIHKRKFLREAYKYESFWNDASSVSFLWISILFSALHLGNRISNLKGAETPRSAKDEGTDLFLTRAAQALVAGHYQKARPYSVEATMLYAMCRFFQKQDSDTEPWLMMGVAARLALRMGYHRDPRHLAHISPFEGEMRRRSFSTVQTFELLLSFQAGLPAIIHEQVCDTDPPSNLFDDDFDESCPSLPPSRPPTDPTPMLYYCFKGRIAQTFRKVARQALSPRLPAYQDVMQLDSELRYIRSEIPPSLIWRPLNASITDETHIIMHRLNLELLYHKSVMILHRRYLNYDRPNSDYKYSRDACIAASLQVLDYQAAIYQAEQPGGRLQNEPWTASSIALHDFLLAGMLACLDLYESHRENTSTTPQAHSEAQRRKHDALRTSQQIWQSGRTMSPDAKRASNVFAVMLSKIPRPGAQVDSTGGGASNSGKDVSQPLARLRLDTDDQRNAPISSLPARPAKSEGLEYPSAQVGLLATEDLPSQDFLDAVFTDADMLDWGILDQYMQEGTTPMRSFDF</sequence>
<feature type="region of interest" description="Disordered" evidence="3">
    <location>
        <begin position="624"/>
        <end position="643"/>
    </location>
</feature>
<dbReference type="InterPro" id="IPR007219">
    <property type="entry name" value="XnlR_reg_dom"/>
</dbReference>
<evidence type="ECO:0000256" key="1">
    <source>
        <dbReference type="ARBA" id="ARBA00004123"/>
    </source>
</evidence>
<gene>
    <name evidence="5" type="ORF">H2200_002726</name>
</gene>
<keyword evidence="6" id="KW-1185">Reference proteome</keyword>
<dbReference type="GO" id="GO:0003677">
    <property type="term" value="F:DNA binding"/>
    <property type="evidence" value="ECO:0007669"/>
    <property type="project" value="InterPro"/>
</dbReference>
<dbReference type="GO" id="GO:0005634">
    <property type="term" value="C:nucleus"/>
    <property type="evidence" value="ECO:0007669"/>
    <property type="project" value="UniProtKB-SubCell"/>
</dbReference>
<dbReference type="InterPro" id="IPR050613">
    <property type="entry name" value="Sec_Metabolite_Reg"/>
</dbReference>
<dbReference type="SMART" id="SM00906">
    <property type="entry name" value="Fungal_trans"/>
    <property type="match status" value="1"/>
</dbReference>
<protein>
    <recommendedName>
        <fullName evidence="4">Xylanolytic transcriptional activator regulatory domain-containing protein</fullName>
    </recommendedName>
</protein>
<evidence type="ECO:0000313" key="6">
    <source>
        <dbReference type="Proteomes" id="UP001172673"/>
    </source>
</evidence>
<feature type="region of interest" description="Disordered" evidence="3">
    <location>
        <begin position="571"/>
        <end position="604"/>
    </location>
</feature>
<evidence type="ECO:0000259" key="4">
    <source>
        <dbReference type="SMART" id="SM00906"/>
    </source>
</evidence>
<feature type="compositionally biased region" description="Polar residues" evidence="3">
    <location>
        <begin position="103"/>
        <end position="116"/>
    </location>
</feature>
<proteinExistence type="predicted"/>
<feature type="region of interest" description="Disordered" evidence="3">
    <location>
        <begin position="1"/>
        <end position="51"/>
    </location>
</feature>
<dbReference type="CDD" id="cd12148">
    <property type="entry name" value="fungal_TF_MHR"/>
    <property type="match status" value="1"/>
</dbReference>
<feature type="compositionally biased region" description="Basic residues" evidence="3">
    <location>
        <begin position="18"/>
        <end position="31"/>
    </location>
</feature>
<dbReference type="PANTHER" id="PTHR31001:SF49">
    <property type="entry name" value="ZN(II)2CYS6 TRANSCRIPTION FACTOR (EUROFUNG)"/>
    <property type="match status" value="1"/>
</dbReference>
<evidence type="ECO:0000256" key="3">
    <source>
        <dbReference type="SAM" id="MobiDB-lite"/>
    </source>
</evidence>
<comment type="caution">
    <text evidence="5">The sequence shown here is derived from an EMBL/GenBank/DDBJ whole genome shotgun (WGS) entry which is preliminary data.</text>
</comment>
<dbReference type="EMBL" id="JAPDRK010000003">
    <property type="protein sequence ID" value="KAJ9614589.1"/>
    <property type="molecule type" value="Genomic_DNA"/>
</dbReference>
<evidence type="ECO:0000313" key="5">
    <source>
        <dbReference type="EMBL" id="KAJ9614589.1"/>
    </source>
</evidence>
<feature type="compositionally biased region" description="Polar residues" evidence="3">
    <location>
        <begin position="87"/>
        <end position="96"/>
    </location>
</feature>